<dbReference type="Proteomes" id="UP000076502">
    <property type="component" value="Unassembled WGS sequence"/>
</dbReference>
<dbReference type="AlphaFoldDB" id="A0A154PDI9"/>
<name>A0A154PDI9_DUFNO</name>
<keyword evidence="2" id="KW-1185">Reference proteome</keyword>
<gene>
    <name evidence="1" type="ORF">WN55_00126</name>
</gene>
<evidence type="ECO:0000313" key="2">
    <source>
        <dbReference type="Proteomes" id="UP000076502"/>
    </source>
</evidence>
<protein>
    <submittedName>
        <fullName evidence="1">Uncharacterized protein</fullName>
    </submittedName>
</protein>
<sequence length="51" mass="6262">MEETVLQINVYKVVLGHIENRYDNIHNYINKNTDMERLGRQYCLLYLVYRI</sequence>
<proteinExistence type="predicted"/>
<dbReference type="EMBL" id="KQ434870">
    <property type="protein sequence ID" value="KZC09454.1"/>
    <property type="molecule type" value="Genomic_DNA"/>
</dbReference>
<evidence type="ECO:0000313" key="1">
    <source>
        <dbReference type="EMBL" id="KZC09454.1"/>
    </source>
</evidence>
<reference evidence="1 2" key="1">
    <citation type="submission" date="2015-07" db="EMBL/GenBank/DDBJ databases">
        <title>The genome of Dufourea novaeangliae.</title>
        <authorList>
            <person name="Pan H."/>
            <person name="Kapheim K."/>
        </authorList>
    </citation>
    <scope>NUCLEOTIDE SEQUENCE [LARGE SCALE GENOMIC DNA]</scope>
    <source>
        <strain evidence="1">0120121106</strain>
        <tissue evidence="1">Whole body</tissue>
    </source>
</reference>
<accession>A0A154PDI9</accession>
<organism evidence="1 2">
    <name type="scientific">Dufourea novaeangliae</name>
    <name type="common">Sweat bee</name>
    <dbReference type="NCBI Taxonomy" id="178035"/>
    <lineage>
        <taxon>Eukaryota</taxon>
        <taxon>Metazoa</taxon>
        <taxon>Ecdysozoa</taxon>
        <taxon>Arthropoda</taxon>
        <taxon>Hexapoda</taxon>
        <taxon>Insecta</taxon>
        <taxon>Pterygota</taxon>
        <taxon>Neoptera</taxon>
        <taxon>Endopterygota</taxon>
        <taxon>Hymenoptera</taxon>
        <taxon>Apocrita</taxon>
        <taxon>Aculeata</taxon>
        <taxon>Apoidea</taxon>
        <taxon>Anthophila</taxon>
        <taxon>Halictidae</taxon>
        <taxon>Rophitinae</taxon>
        <taxon>Dufourea</taxon>
    </lineage>
</organism>